<accession>A0AAE2W2A2</accession>
<feature type="transmembrane region" description="Helical" evidence="1">
    <location>
        <begin position="38"/>
        <end position="56"/>
    </location>
</feature>
<sequence length="256" mass="28014">MNTRPHGAPQLRNPTFADLRHSLMAGVRDFLAAPVPDLFFASFFVIAGLVMAAITYVTGTTFWLILAVMGFPLLGALAALGFYEVSRRRAAQEPLGLSQVASVVWFHRGEQLPWLAAIIIVAFLFWFFLGHMIFALFLGLSPMTNVSTSLDIFLTREGLMMLGFGTLVGAGFALFVFSISVMGMPMLLDRDVDFISALLRSIAAVRAAPFVYLCWGAVVAVLTLLAMVPMFLGLFVVMPVLGHATWHLYRSLSETG</sequence>
<reference evidence="2 3" key="1">
    <citation type="submission" date="2021-01" db="EMBL/GenBank/DDBJ databases">
        <title>Diatom-associated Roseobacters Show Island Model of Population Structure.</title>
        <authorList>
            <person name="Qu L."/>
            <person name="Feng X."/>
            <person name="Chen Y."/>
            <person name="Li L."/>
            <person name="Wang X."/>
            <person name="Hu Z."/>
            <person name="Wang H."/>
            <person name="Luo H."/>
        </authorList>
    </citation>
    <scope>NUCLEOTIDE SEQUENCE [LARGE SCALE GENOMIC DNA]</scope>
    <source>
        <strain evidence="2 3">TR60-84</strain>
    </source>
</reference>
<evidence type="ECO:0000256" key="1">
    <source>
        <dbReference type="SAM" id="Phobius"/>
    </source>
</evidence>
<organism evidence="2 3">
    <name type="scientific">Sulfitobacter geojensis</name>
    <dbReference type="NCBI Taxonomy" id="1342299"/>
    <lineage>
        <taxon>Bacteria</taxon>
        <taxon>Pseudomonadati</taxon>
        <taxon>Pseudomonadota</taxon>
        <taxon>Alphaproteobacteria</taxon>
        <taxon>Rhodobacterales</taxon>
        <taxon>Roseobacteraceae</taxon>
        <taxon>Sulfitobacter</taxon>
    </lineage>
</organism>
<dbReference type="Proteomes" id="UP000732193">
    <property type="component" value="Unassembled WGS sequence"/>
</dbReference>
<feature type="transmembrane region" description="Helical" evidence="1">
    <location>
        <begin position="62"/>
        <end position="83"/>
    </location>
</feature>
<dbReference type="EMBL" id="JAFBRM010000005">
    <property type="protein sequence ID" value="MBM1715262.1"/>
    <property type="molecule type" value="Genomic_DNA"/>
</dbReference>
<evidence type="ECO:0000313" key="2">
    <source>
        <dbReference type="EMBL" id="MBM1715262.1"/>
    </source>
</evidence>
<comment type="caution">
    <text evidence="2">The sequence shown here is derived from an EMBL/GenBank/DDBJ whole genome shotgun (WGS) entry which is preliminary data.</text>
</comment>
<keyword evidence="1" id="KW-0812">Transmembrane</keyword>
<gene>
    <name evidence="2" type="ORF">JQV55_16965</name>
</gene>
<feature type="transmembrane region" description="Helical" evidence="1">
    <location>
        <begin position="203"/>
        <end position="225"/>
    </location>
</feature>
<keyword evidence="1" id="KW-1133">Transmembrane helix</keyword>
<dbReference type="RefSeq" id="WP_203243111.1">
    <property type="nucleotide sequence ID" value="NZ_JAFBRH010000005.1"/>
</dbReference>
<evidence type="ECO:0000313" key="3">
    <source>
        <dbReference type="Proteomes" id="UP000732193"/>
    </source>
</evidence>
<dbReference type="AlphaFoldDB" id="A0AAE2W2A2"/>
<protein>
    <submittedName>
        <fullName evidence="2">DUF2189 domain-containing protein</fullName>
    </submittedName>
</protein>
<dbReference type="InterPro" id="IPR018692">
    <property type="entry name" value="DUF2189"/>
</dbReference>
<name>A0AAE2W2A2_9RHOB</name>
<feature type="transmembrane region" description="Helical" evidence="1">
    <location>
        <begin position="158"/>
        <end position="182"/>
    </location>
</feature>
<proteinExistence type="predicted"/>
<keyword evidence="3" id="KW-1185">Reference proteome</keyword>
<dbReference type="Pfam" id="PF09955">
    <property type="entry name" value="DUF2189"/>
    <property type="match status" value="1"/>
</dbReference>
<feature type="transmembrane region" description="Helical" evidence="1">
    <location>
        <begin position="114"/>
        <end position="138"/>
    </location>
</feature>
<keyword evidence="1" id="KW-0472">Membrane</keyword>